<dbReference type="AlphaFoldDB" id="A0AAV2Q3N4"/>
<evidence type="ECO:0000256" key="1">
    <source>
        <dbReference type="SAM" id="MobiDB-lite"/>
    </source>
</evidence>
<feature type="compositionally biased region" description="Low complexity" evidence="1">
    <location>
        <begin position="212"/>
        <end position="227"/>
    </location>
</feature>
<feature type="region of interest" description="Disordered" evidence="1">
    <location>
        <begin position="62"/>
        <end position="111"/>
    </location>
</feature>
<gene>
    <name evidence="2" type="ORF">MNOR_LOCUS8150</name>
</gene>
<name>A0AAV2Q3N4_MEGNR</name>
<proteinExistence type="predicted"/>
<feature type="compositionally biased region" description="Polar residues" evidence="1">
    <location>
        <begin position="102"/>
        <end position="111"/>
    </location>
</feature>
<keyword evidence="3" id="KW-1185">Reference proteome</keyword>
<reference evidence="2 3" key="1">
    <citation type="submission" date="2024-05" db="EMBL/GenBank/DDBJ databases">
        <authorList>
            <person name="Wallberg A."/>
        </authorList>
    </citation>
    <scope>NUCLEOTIDE SEQUENCE [LARGE SCALE GENOMIC DNA]</scope>
</reference>
<feature type="compositionally biased region" description="Basic residues" evidence="1">
    <location>
        <begin position="62"/>
        <end position="72"/>
    </location>
</feature>
<comment type="caution">
    <text evidence="2">The sequence shown here is derived from an EMBL/GenBank/DDBJ whole genome shotgun (WGS) entry which is preliminary data.</text>
</comment>
<feature type="region of interest" description="Disordered" evidence="1">
    <location>
        <begin position="212"/>
        <end position="239"/>
    </location>
</feature>
<dbReference type="Proteomes" id="UP001497623">
    <property type="component" value="Unassembled WGS sequence"/>
</dbReference>
<feature type="compositionally biased region" description="Basic and acidic residues" evidence="1">
    <location>
        <begin position="178"/>
        <end position="187"/>
    </location>
</feature>
<organism evidence="2 3">
    <name type="scientific">Meganyctiphanes norvegica</name>
    <name type="common">Northern krill</name>
    <name type="synonym">Thysanopoda norvegica</name>
    <dbReference type="NCBI Taxonomy" id="48144"/>
    <lineage>
        <taxon>Eukaryota</taxon>
        <taxon>Metazoa</taxon>
        <taxon>Ecdysozoa</taxon>
        <taxon>Arthropoda</taxon>
        <taxon>Crustacea</taxon>
        <taxon>Multicrustacea</taxon>
        <taxon>Malacostraca</taxon>
        <taxon>Eumalacostraca</taxon>
        <taxon>Eucarida</taxon>
        <taxon>Euphausiacea</taxon>
        <taxon>Euphausiidae</taxon>
        <taxon>Meganyctiphanes</taxon>
    </lineage>
</organism>
<evidence type="ECO:0000313" key="2">
    <source>
        <dbReference type="EMBL" id="CAL4069996.1"/>
    </source>
</evidence>
<feature type="region of interest" description="Disordered" evidence="1">
    <location>
        <begin position="161"/>
        <end position="187"/>
    </location>
</feature>
<sequence>MYINLSNHIGGYSWLHHTDIGSAAAEDRRSYRTSSNIPGFWEGESAKTKGKCLNKFLNMPSTRKRSNRHAGTPKRYQNGAKVSGEDEISMPRTDVGRGGTDAATNAPQLNNTAKGDNDVKINQLCEQMTILMDAVKLLMGAKGLNVNGESVNNPQVATALGSEEAGDSGQQGGMGSVEGDHGGESDREIEGKLDMVTNMVHTIMKRLDDMQNIPNQNANQNPTQNANLSVTGNQTGDTR</sequence>
<accession>A0AAV2Q3N4</accession>
<protein>
    <submittedName>
        <fullName evidence="2">Uncharacterized protein</fullName>
    </submittedName>
</protein>
<feature type="compositionally biased region" description="Polar residues" evidence="1">
    <location>
        <begin position="228"/>
        <end position="239"/>
    </location>
</feature>
<dbReference type="EMBL" id="CAXKWB010003723">
    <property type="protein sequence ID" value="CAL4069996.1"/>
    <property type="molecule type" value="Genomic_DNA"/>
</dbReference>
<evidence type="ECO:0000313" key="3">
    <source>
        <dbReference type="Proteomes" id="UP001497623"/>
    </source>
</evidence>